<evidence type="ECO:0000256" key="4">
    <source>
        <dbReference type="ARBA" id="ARBA00023002"/>
    </source>
</evidence>
<evidence type="ECO:0000256" key="5">
    <source>
        <dbReference type="ARBA" id="ARBA00023004"/>
    </source>
</evidence>
<sequence>MDLEGWGLPAWTYRDPDFFALEIARIFRPAWQIAGHESELLEPGDYLTFDYIGENIILIRGDDGAVRAFTNVCRHRGARIMDGAKGCAKKLICPYHGWTYDNAGQLTAVPGRAGYGELDRERLGLSALEVEHVHGFLFVRLEDDGGPSVAEMLAPYADDIAAYRFDQLRPLGRETLRPRAVNWKIIGENYCDTLHVGVAHPGLKRLMGESYAVDATEHADRMSGTIRTKPSGNPTERAYQHFLPQIPHLPPERQRLWTYIRLWPNIAFDIYPDQIDFMQWLPVSPTQTLIREIAYAAPDGRREMKAARYLNWRINRRVNAEDTTLLERVQAGLGSRSYARGPLSKEEVALRHFFARMQRMFPELLRNRVRAEVNGSGLPSPAPSRRRRGANAA</sequence>
<gene>
    <name evidence="9" type="ORF">ACFO3E_11485</name>
</gene>
<protein>
    <submittedName>
        <fullName evidence="9">Aromatic ring-hydroxylating dioxygenase subunit alpha</fullName>
        <ecNumber evidence="9">1.14.13.-</ecNumber>
    </submittedName>
</protein>
<keyword evidence="3" id="KW-0479">Metal-binding</keyword>
<comment type="cofactor">
    <cofactor evidence="1">
        <name>Fe cation</name>
        <dbReference type="ChEBI" id="CHEBI:24875"/>
    </cofactor>
</comment>
<dbReference type="PANTHER" id="PTHR43756:SF5">
    <property type="entry name" value="CHOLINE MONOOXYGENASE, CHLOROPLASTIC"/>
    <property type="match status" value="1"/>
</dbReference>
<reference evidence="10" key="1">
    <citation type="journal article" date="2019" name="Int. J. Syst. Evol. Microbiol.">
        <title>The Global Catalogue of Microorganisms (GCM) 10K type strain sequencing project: providing services to taxonomists for standard genome sequencing and annotation.</title>
        <authorList>
            <consortium name="The Broad Institute Genomics Platform"/>
            <consortium name="The Broad Institute Genome Sequencing Center for Infectious Disease"/>
            <person name="Wu L."/>
            <person name="Ma J."/>
        </authorList>
    </citation>
    <scope>NUCLEOTIDE SEQUENCE [LARGE SCALE GENOMIC DNA]</scope>
    <source>
        <strain evidence="10">NBRC 103632</strain>
    </source>
</reference>
<name>A0ABV9EZM6_9SPHN</name>
<evidence type="ECO:0000256" key="1">
    <source>
        <dbReference type="ARBA" id="ARBA00001962"/>
    </source>
</evidence>
<keyword evidence="4 9" id="KW-0560">Oxidoreductase</keyword>
<evidence type="ECO:0000313" key="10">
    <source>
        <dbReference type="Proteomes" id="UP001595957"/>
    </source>
</evidence>
<dbReference type="InterPro" id="IPR001663">
    <property type="entry name" value="Rng_hydr_dOase-A"/>
</dbReference>
<keyword evidence="10" id="KW-1185">Reference proteome</keyword>
<comment type="caution">
    <text evidence="9">The sequence shown here is derived from an EMBL/GenBank/DDBJ whole genome shotgun (WGS) entry which is preliminary data.</text>
</comment>
<dbReference type="Gene3D" id="3.90.380.10">
    <property type="entry name" value="Naphthalene 1,2-dioxygenase Alpha Subunit, Chain A, domain 1"/>
    <property type="match status" value="2"/>
</dbReference>
<dbReference type="Pfam" id="PF00355">
    <property type="entry name" value="Rieske"/>
    <property type="match status" value="1"/>
</dbReference>
<proteinExistence type="predicted"/>
<keyword evidence="9" id="KW-0223">Dioxygenase</keyword>
<keyword evidence="5" id="KW-0408">Iron</keyword>
<keyword evidence="2" id="KW-0001">2Fe-2S</keyword>
<dbReference type="InterPro" id="IPR017941">
    <property type="entry name" value="Rieske_2Fe-2S"/>
</dbReference>
<evidence type="ECO:0000256" key="6">
    <source>
        <dbReference type="ARBA" id="ARBA00023014"/>
    </source>
</evidence>
<evidence type="ECO:0000256" key="3">
    <source>
        <dbReference type="ARBA" id="ARBA00022723"/>
    </source>
</evidence>
<keyword evidence="6" id="KW-0411">Iron-sulfur</keyword>
<dbReference type="InterPro" id="IPR015879">
    <property type="entry name" value="Ring_hydroxy_dOase_asu_C_dom"/>
</dbReference>
<feature type="region of interest" description="Disordered" evidence="7">
    <location>
        <begin position="373"/>
        <end position="393"/>
    </location>
</feature>
<evidence type="ECO:0000313" key="9">
    <source>
        <dbReference type="EMBL" id="MFC4594807.1"/>
    </source>
</evidence>
<evidence type="ECO:0000256" key="2">
    <source>
        <dbReference type="ARBA" id="ARBA00022714"/>
    </source>
</evidence>
<dbReference type="CDD" id="cd00680">
    <property type="entry name" value="RHO_alpha_C"/>
    <property type="match status" value="1"/>
</dbReference>
<dbReference type="Gene3D" id="2.102.10.10">
    <property type="entry name" value="Rieske [2Fe-2S] iron-sulphur domain"/>
    <property type="match status" value="1"/>
</dbReference>
<evidence type="ECO:0000256" key="7">
    <source>
        <dbReference type="SAM" id="MobiDB-lite"/>
    </source>
</evidence>
<dbReference type="SUPFAM" id="SSF50022">
    <property type="entry name" value="ISP domain"/>
    <property type="match status" value="1"/>
</dbReference>
<feature type="compositionally biased region" description="Basic residues" evidence="7">
    <location>
        <begin position="384"/>
        <end position="393"/>
    </location>
</feature>
<dbReference type="RefSeq" id="WP_380804819.1">
    <property type="nucleotide sequence ID" value="NZ_JBHSFZ010000025.1"/>
</dbReference>
<dbReference type="PANTHER" id="PTHR43756">
    <property type="entry name" value="CHOLINE MONOOXYGENASE, CHLOROPLASTIC"/>
    <property type="match status" value="1"/>
</dbReference>
<dbReference type="PROSITE" id="PS51296">
    <property type="entry name" value="RIESKE"/>
    <property type="match status" value="1"/>
</dbReference>
<evidence type="ECO:0000259" key="8">
    <source>
        <dbReference type="PROSITE" id="PS51296"/>
    </source>
</evidence>
<dbReference type="Proteomes" id="UP001595957">
    <property type="component" value="Unassembled WGS sequence"/>
</dbReference>
<dbReference type="InterPro" id="IPR036922">
    <property type="entry name" value="Rieske_2Fe-2S_sf"/>
</dbReference>
<dbReference type="PRINTS" id="PR00090">
    <property type="entry name" value="RNGDIOXGNASE"/>
</dbReference>
<feature type="domain" description="Rieske" evidence="8">
    <location>
        <begin position="33"/>
        <end position="139"/>
    </location>
</feature>
<dbReference type="SUPFAM" id="SSF55961">
    <property type="entry name" value="Bet v1-like"/>
    <property type="match status" value="1"/>
</dbReference>
<dbReference type="CDD" id="cd03469">
    <property type="entry name" value="Rieske_RO_Alpha_N"/>
    <property type="match status" value="1"/>
</dbReference>
<accession>A0ABV9EZM6</accession>
<organism evidence="9 10">
    <name type="scientific">Sphingobium tyrosinilyticum</name>
    <dbReference type="NCBI Taxonomy" id="2715436"/>
    <lineage>
        <taxon>Bacteria</taxon>
        <taxon>Pseudomonadati</taxon>
        <taxon>Pseudomonadota</taxon>
        <taxon>Alphaproteobacteria</taxon>
        <taxon>Sphingomonadales</taxon>
        <taxon>Sphingomonadaceae</taxon>
        <taxon>Sphingobium</taxon>
    </lineage>
</organism>
<dbReference type="EMBL" id="JBHSFZ010000025">
    <property type="protein sequence ID" value="MFC4594807.1"/>
    <property type="molecule type" value="Genomic_DNA"/>
</dbReference>
<dbReference type="GO" id="GO:0051213">
    <property type="term" value="F:dioxygenase activity"/>
    <property type="evidence" value="ECO:0007669"/>
    <property type="project" value="UniProtKB-KW"/>
</dbReference>
<dbReference type="Pfam" id="PF00848">
    <property type="entry name" value="Ring_hydroxyl_A"/>
    <property type="match status" value="1"/>
</dbReference>
<dbReference type="EC" id="1.14.13.-" evidence="9"/>